<feature type="compositionally biased region" description="Polar residues" evidence="12">
    <location>
        <begin position="116"/>
        <end position="134"/>
    </location>
</feature>
<evidence type="ECO:0000256" key="12">
    <source>
        <dbReference type="SAM" id="MobiDB-lite"/>
    </source>
</evidence>
<dbReference type="EC" id="3.6.4.-" evidence="9 10"/>
<dbReference type="GO" id="GO:0008186">
    <property type="term" value="F:ATP-dependent activity, acting on RNA"/>
    <property type="evidence" value="ECO:0007669"/>
    <property type="project" value="UniProtKB-UniRule"/>
</dbReference>
<evidence type="ECO:0000313" key="15">
    <source>
        <dbReference type="Proteomes" id="UP001200307"/>
    </source>
</evidence>
<dbReference type="InterPro" id="IPR011129">
    <property type="entry name" value="CSD"/>
</dbReference>
<dbReference type="InterPro" id="IPR027417">
    <property type="entry name" value="P-loop_NTPase"/>
</dbReference>
<dbReference type="InterPro" id="IPR004665">
    <property type="entry name" value="Term_rho"/>
</dbReference>
<dbReference type="NCBIfam" id="TIGR00767">
    <property type="entry name" value="rho"/>
    <property type="match status" value="1"/>
</dbReference>
<dbReference type="PROSITE" id="PS51856">
    <property type="entry name" value="RHO_RNA_BD"/>
    <property type="match status" value="1"/>
</dbReference>
<evidence type="ECO:0000256" key="6">
    <source>
        <dbReference type="ARBA" id="ARBA00022884"/>
    </source>
</evidence>
<feature type="region of interest" description="Disordered" evidence="12">
    <location>
        <begin position="256"/>
        <end position="291"/>
    </location>
</feature>
<dbReference type="InterPro" id="IPR003593">
    <property type="entry name" value="AAA+_ATPase"/>
</dbReference>
<feature type="domain" description="Rho RNA-BD" evidence="13">
    <location>
        <begin position="370"/>
        <end position="445"/>
    </location>
</feature>
<protein>
    <recommendedName>
        <fullName evidence="9 10">Transcription termination factor Rho</fullName>
        <ecNumber evidence="9 10">3.6.4.-</ecNumber>
    </recommendedName>
    <alternativeName>
        <fullName evidence="9">ATP-dependent helicase Rho</fullName>
    </alternativeName>
</protein>
<dbReference type="EMBL" id="JAJTVO010000015">
    <property type="protein sequence ID" value="MCE4122486.1"/>
    <property type="molecule type" value="Genomic_DNA"/>
</dbReference>
<dbReference type="Pfam" id="PF07497">
    <property type="entry name" value="Rho_RNA_bind"/>
    <property type="match status" value="1"/>
</dbReference>
<evidence type="ECO:0000256" key="1">
    <source>
        <dbReference type="ARBA" id="ARBA00022472"/>
    </source>
</evidence>
<proteinExistence type="inferred from homology"/>
<feature type="compositionally biased region" description="Basic and acidic residues" evidence="12">
    <location>
        <begin position="269"/>
        <end position="286"/>
    </location>
</feature>
<evidence type="ECO:0000256" key="8">
    <source>
        <dbReference type="ARBA" id="ARBA00023163"/>
    </source>
</evidence>
<dbReference type="Gene3D" id="2.40.50.140">
    <property type="entry name" value="Nucleic acid-binding proteins"/>
    <property type="match status" value="1"/>
</dbReference>
<dbReference type="SUPFAM" id="SSF52540">
    <property type="entry name" value="P-loop containing nucleoside triphosphate hydrolases"/>
    <property type="match status" value="1"/>
</dbReference>
<comment type="subunit">
    <text evidence="9">Homohexamer. The homohexamer assembles into an open ring structure.</text>
</comment>
<evidence type="ECO:0000256" key="7">
    <source>
        <dbReference type="ARBA" id="ARBA00023015"/>
    </source>
</evidence>
<feature type="compositionally biased region" description="Low complexity" evidence="12">
    <location>
        <begin position="256"/>
        <end position="266"/>
    </location>
</feature>
<feature type="region of interest" description="Disordered" evidence="12">
    <location>
        <begin position="44"/>
        <end position="156"/>
    </location>
</feature>
<dbReference type="InterPro" id="IPR011113">
    <property type="entry name" value="Rho_RNA-bd"/>
</dbReference>
<dbReference type="AlphaFoldDB" id="A0AAW4YJC8"/>
<dbReference type="InterPro" id="IPR000194">
    <property type="entry name" value="ATPase_F1/V1/A1_a/bsu_nucl-bd"/>
</dbReference>
<keyword evidence="5 9" id="KW-0067">ATP-binding</keyword>
<evidence type="ECO:0000256" key="11">
    <source>
        <dbReference type="PROSITE-ProRule" id="PRU01203"/>
    </source>
</evidence>
<dbReference type="SMART" id="SM00959">
    <property type="entry name" value="Rho_N"/>
    <property type="match status" value="1"/>
</dbReference>
<evidence type="ECO:0000256" key="2">
    <source>
        <dbReference type="ARBA" id="ARBA00022741"/>
    </source>
</evidence>
<feature type="binding site" evidence="9">
    <location>
        <position position="533"/>
    </location>
    <ligand>
        <name>ATP</name>
        <dbReference type="ChEBI" id="CHEBI:30616"/>
    </ligand>
</feature>
<feature type="binding site" evidence="9">
    <location>
        <begin position="490"/>
        <end position="495"/>
    </location>
    <ligand>
        <name>ATP</name>
        <dbReference type="ChEBI" id="CHEBI:30616"/>
    </ligand>
</feature>
<dbReference type="CDD" id="cd04459">
    <property type="entry name" value="Rho_CSD"/>
    <property type="match status" value="1"/>
</dbReference>
<evidence type="ECO:0000313" key="14">
    <source>
        <dbReference type="EMBL" id="MCE4122486.1"/>
    </source>
</evidence>
<keyword evidence="2 9" id="KW-0547">Nucleotide-binding</keyword>
<dbReference type="GO" id="GO:0003723">
    <property type="term" value="F:RNA binding"/>
    <property type="evidence" value="ECO:0007669"/>
    <property type="project" value="UniProtKB-UniRule"/>
</dbReference>
<dbReference type="PANTHER" id="PTHR46425:SF1">
    <property type="entry name" value="TRANSCRIPTION TERMINATION FACTOR RHO"/>
    <property type="match status" value="1"/>
</dbReference>
<keyword evidence="7 9" id="KW-0805">Transcription regulation</keyword>
<dbReference type="SMART" id="SM00382">
    <property type="entry name" value="AAA"/>
    <property type="match status" value="1"/>
</dbReference>
<accession>A0AAW4YJC8</accession>
<dbReference type="SUPFAM" id="SSF50249">
    <property type="entry name" value="Nucleic acid-binding proteins"/>
    <property type="match status" value="1"/>
</dbReference>
<evidence type="ECO:0000256" key="10">
    <source>
        <dbReference type="NCBIfam" id="TIGR00767"/>
    </source>
</evidence>
<name>A0AAW4YJC8_9BACT</name>
<comment type="caution">
    <text evidence="14">The sequence shown here is derived from an EMBL/GenBank/DDBJ whole genome shotgun (WGS) entry which is preliminary data.</text>
</comment>
<keyword evidence="6 9" id="KW-0694">RNA-binding</keyword>
<feature type="region of interest" description="Disordered" evidence="12">
    <location>
        <begin position="169"/>
        <end position="233"/>
    </location>
</feature>
<keyword evidence="8 9" id="KW-0804">Transcription</keyword>
<dbReference type="NCBIfam" id="NF006886">
    <property type="entry name" value="PRK09376.1"/>
    <property type="match status" value="1"/>
</dbReference>
<evidence type="ECO:0000256" key="4">
    <source>
        <dbReference type="ARBA" id="ARBA00022806"/>
    </source>
</evidence>
<comment type="function">
    <text evidence="9">Facilitates transcription termination by a mechanism that involves Rho binding to the nascent RNA, activation of Rho's RNA-dependent ATPase activity, and release of the mRNA from the DNA template.</text>
</comment>
<dbReference type="Pfam" id="PF00006">
    <property type="entry name" value="ATP-synt_ab"/>
    <property type="match status" value="1"/>
</dbReference>
<dbReference type="GO" id="GO:0005829">
    <property type="term" value="C:cytosol"/>
    <property type="evidence" value="ECO:0007669"/>
    <property type="project" value="UniProtKB-ARBA"/>
</dbReference>
<feature type="binding site" evidence="9">
    <location>
        <begin position="502"/>
        <end position="507"/>
    </location>
    <ligand>
        <name>ATP</name>
        <dbReference type="ChEBI" id="CHEBI:30616"/>
    </ligand>
</feature>
<dbReference type="InterPro" id="IPR041703">
    <property type="entry name" value="Rho_factor_ATP-bd"/>
</dbReference>
<dbReference type="InterPro" id="IPR011112">
    <property type="entry name" value="Rho-like_N"/>
</dbReference>
<keyword evidence="1 9" id="KW-0806">Transcription termination</keyword>
<evidence type="ECO:0000256" key="5">
    <source>
        <dbReference type="ARBA" id="ARBA00022840"/>
    </source>
</evidence>
<dbReference type="CDD" id="cd01128">
    <property type="entry name" value="rho_factor_C"/>
    <property type="match status" value="1"/>
</dbReference>
<keyword evidence="4 9" id="KW-0347">Helicase</keyword>
<dbReference type="RefSeq" id="WP_233339301.1">
    <property type="nucleotide sequence ID" value="NZ_JAJTVO010000015.1"/>
</dbReference>
<sequence length="739" mass="80660">MYSKEELQAKSVVQLKDIAKELGAKVKKSDNKGTIVYAILDAQAEQPAPEAAPKRKRTRIATKKEDRVYSVHGNEGENFDVQKNQVLGPNGGETAPQAMNETAPAPAVEEEIQFSPAEQSLQSSAQKQTLNQSGEDIEAQVLANFPKHRGRRSKAELEAIAEARAAAIRKHQAVKAEIEAQMAKDAQEKAKQQAATEAEQPEEATAENQQTAPEQAAPEQAAVPEEQFSAGNAESADISGDLQAMLQAKMNAQNAAAAPAPAAAPDPAEEAKEEATEKTATDKKQESAPIHYTEGMKVELDADGTWKGDPGDGTDFIPVVDIPIEDQAAIPTVDIFDRPTTPQTSHQHTPAAASAAKNKQEAPAYDFSNLVKSNGVLEVISEGYGFLRSSDYNYLSSPDDVYVASSFVKKFGLKTGDVIECKVRPPHEGEKYFPLTSIIKINGRDPSEVRDRVPFEHLTPLFPDEKFNLCGDRRTTNLSTRIVDLFSPIGKGQRALIVAQPKTGKTILMKDIANAIAANHPEAYLMMLLIDERPEEVTDMARTVNAEVIASTFDEPAERHVKIAGIVLEKAKRMVECGHDVVIFLDSITRLARAYNTTAPASGKVLTGGVDANALQKPKRFFGAARNIEGGGSLTIIATALIDTGSKMDEVIFEEFKGTGNMELQLDRSLSNKRIFPAVNLISSSTRRDDLLQDKTTLDRMWILRKYLSDMNAIEAMSTIHKNMQHTRNNDEFLLSMNS</sequence>
<dbReference type="InterPro" id="IPR012340">
    <property type="entry name" value="NA-bd_OB-fold"/>
</dbReference>
<dbReference type="GO" id="GO:0016787">
    <property type="term" value="F:hydrolase activity"/>
    <property type="evidence" value="ECO:0007669"/>
    <property type="project" value="UniProtKB-KW"/>
</dbReference>
<evidence type="ECO:0000256" key="9">
    <source>
        <dbReference type="HAMAP-Rule" id="MF_01884"/>
    </source>
</evidence>
<dbReference type="Proteomes" id="UP001200307">
    <property type="component" value="Unassembled WGS sequence"/>
</dbReference>
<gene>
    <name evidence="9 14" type="primary">rho</name>
    <name evidence="14" type="ORF">LYY06_09455</name>
</gene>
<organism evidence="14 15">
    <name type="scientific">Segatella copri</name>
    <dbReference type="NCBI Taxonomy" id="165179"/>
    <lineage>
        <taxon>Bacteria</taxon>
        <taxon>Pseudomonadati</taxon>
        <taxon>Bacteroidota</taxon>
        <taxon>Bacteroidia</taxon>
        <taxon>Bacteroidales</taxon>
        <taxon>Prevotellaceae</taxon>
        <taxon>Segatella</taxon>
    </lineage>
</organism>
<evidence type="ECO:0000259" key="13">
    <source>
        <dbReference type="PROSITE" id="PS51856"/>
    </source>
</evidence>
<keyword evidence="3 9" id="KW-0378">Hydrolase</keyword>
<feature type="compositionally biased region" description="Low complexity" evidence="12">
    <location>
        <begin position="206"/>
        <end position="227"/>
    </location>
</feature>
<comment type="similarity">
    <text evidence="9 11">Belongs to the Rho family.</text>
</comment>
<dbReference type="Gene3D" id="3.40.50.300">
    <property type="entry name" value="P-loop containing nucleotide triphosphate hydrolases"/>
    <property type="match status" value="1"/>
</dbReference>
<dbReference type="GO" id="GO:0004386">
    <property type="term" value="F:helicase activity"/>
    <property type="evidence" value="ECO:0007669"/>
    <property type="project" value="UniProtKB-UniRule"/>
</dbReference>
<dbReference type="HAMAP" id="MF_01884">
    <property type="entry name" value="Rho"/>
    <property type="match status" value="1"/>
</dbReference>
<reference evidence="14" key="1">
    <citation type="submission" date="2021-12" db="EMBL/GenBank/DDBJ databases">
        <authorList>
            <person name="Lv X."/>
        </authorList>
    </citation>
    <scope>NUCLEOTIDE SEQUENCE</scope>
    <source>
        <strain evidence="14">HF2106</strain>
    </source>
</reference>
<dbReference type="GO" id="GO:0005524">
    <property type="term" value="F:ATP binding"/>
    <property type="evidence" value="ECO:0007669"/>
    <property type="project" value="UniProtKB-UniRule"/>
</dbReference>
<comment type="caution">
    <text evidence="9">Lacks conserved residue(s) required for the propagation of feature annotation.</text>
</comment>
<evidence type="ECO:0000256" key="3">
    <source>
        <dbReference type="ARBA" id="ARBA00022801"/>
    </source>
</evidence>
<dbReference type="SMART" id="SM00357">
    <property type="entry name" value="CSP"/>
    <property type="match status" value="1"/>
</dbReference>
<dbReference type="GO" id="GO:0006353">
    <property type="term" value="P:DNA-templated transcription termination"/>
    <property type="evidence" value="ECO:0007669"/>
    <property type="project" value="UniProtKB-UniRule"/>
</dbReference>
<dbReference type="PANTHER" id="PTHR46425">
    <property type="entry name" value="TRANSCRIPTION TERMINATION FACTOR RHO"/>
    <property type="match status" value="1"/>
</dbReference>